<reference evidence="2 3" key="1">
    <citation type="journal article" date="2020" name="Phytopathology">
        <title>A high-quality genome resource of Botrytis fragariae, a new and rapidly spreading fungal pathogen causing strawberry gray mold in the U.S.A.</title>
        <authorList>
            <person name="Wu Y."/>
            <person name="Saski C.A."/>
            <person name="Schnabel G."/>
            <person name="Xiao S."/>
            <person name="Hu M."/>
        </authorList>
    </citation>
    <scope>NUCLEOTIDE SEQUENCE [LARGE SCALE GENOMIC DNA]</scope>
    <source>
        <strain evidence="2 3">BVB16</strain>
    </source>
</reference>
<protein>
    <submittedName>
        <fullName evidence="2">Uncharacterized protein</fullName>
    </submittedName>
</protein>
<evidence type="ECO:0000256" key="1">
    <source>
        <dbReference type="SAM" id="SignalP"/>
    </source>
</evidence>
<feature type="chain" id="PRO_5034104165" evidence="1">
    <location>
        <begin position="18"/>
        <end position="171"/>
    </location>
</feature>
<dbReference type="GeneID" id="59256320"/>
<gene>
    <name evidence="2" type="ORF">Bfra_002206</name>
</gene>
<sequence>MRFKFVPVIAMISGVVADLDSINSSITDMQTAASQLAAIINDPARIQNNTLFVVNYSKNLRESIDKAYDVVAQDSTTLSESDGVTLTDSMEALTIGVEEVALVYTIALYEAQYVDRSQAASGEFSQLRVSTGKFCDTLIGKLPADLVPEIQVFEYSIDTALREAESYFKIK</sequence>
<comment type="caution">
    <text evidence="2">The sequence shown here is derived from an EMBL/GenBank/DDBJ whole genome shotgun (WGS) entry which is preliminary data.</text>
</comment>
<dbReference type="OrthoDB" id="10303572at2759"/>
<name>A0A8H6B1X9_9HELO</name>
<dbReference type="RefSeq" id="XP_037196782.1">
    <property type="nucleotide sequence ID" value="XM_037332628.1"/>
</dbReference>
<keyword evidence="3" id="KW-1185">Reference proteome</keyword>
<dbReference type="Proteomes" id="UP000531561">
    <property type="component" value="Unassembled WGS sequence"/>
</dbReference>
<evidence type="ECO:0000313" key="3">
    <source>
        <dbReference type="Proteomes" id="UP000531561"/>
    </source>
</evidence>
<feature type="signal peptide" evidence="1">
    <location>
        <begin position="1"/>
        <end position="17"/>
    </location>
</feature>
<evidence type="ECO:0000313" key="2">
    <source>
        <dbReference type="EMBL" id="KAF5877836.1"/>
    </source>
</evidence>
<accession>A0A8H6B1X9</accession>
<dbReference type="AlphaFoldDB" id="A0A8H6B1X9"/>
<proteinExistence type="predicted"/>
<dbReference type="EMBL" id="JABFCT010000003">
    <property type="protein sequence ID" value="KAF5877836.1"/>
    <property type="molecule type" value="Genomic_DNA"/>
</dbReference>
<organism evidence="2 3">
    <name type="scientific">Botrytis fragariae</name>
    <dbReference type="NCBI Taxonomy" id="1964551"/>
    <lineage>
        <taxon>Eukaryota</taxon>
        <taxon>Fungi</taxon>
        <taxon>Dikarya</taxon>
        <taxon>Ascomycota</taxon>
        <taxon>Pezizomycotina</taxon>
        <taxon>Leotiomycetes</taxon>
        <taxon>Helotiales</taxon>
        <taxon>Sclerotiniaceae</taxon>
        <taxon>Botrytis</taxon>
    </lineage>
</organism>
<keyword evidence="1" id="KW-0732">Signal</keyword>